<dbReference type="Proteomes" id="UP001609175">
    <property type="component" value="Unassembled WGS sequence"/>
</dbReference>
<proteinExistence type="predicted"/>
<gene>
    <name evidence="2" type="ORF">ACHIPZ_06540</name>
</gene>
<feature type="transmembrane region" description="Helical" evidence="1">
    <location>
        <begin position="12"/>
        <end position="32"/>
    </location>
</feature>
<keyword evidence="1" id="KW-0812">Transmembrane</keyword>
<dbReference type="EMBL" id="JBIMSO010000030">
    <property type="protein sequence ID" value="MFH5207872.1"/>
    <property type="molecule type" value="Genomic_DNA"/>
</dbReference>
<accession>A0ABW7JIR8</accession>
<evidence type="ECO:0000313" key="3">
    <source>
        <dbReference type="Proteomes" id="UP001609175"/>
    </source>
</evidence>
<protein>
    <submittedName>
        <fullName evidence="2">Uncharacterized protein</fullName>
    </submittedName>
</protein>
<keyword evidence="1" id="KW-1133">Transmembrane helix</keyword>
<name>A0ABW7JIR8_9NOCA</name>
<comment type="caution">
    <text evidence="2">The sequence shown here is derived from an EMBL/GenBank/DDBJ whole genome shotgun (WGS) entry which is preliminary data.</text>
</comment>
<reference evidence="2 3" key="1">
    <citation type="submission" date="2024-10" db="EMBL/GenBank/DDBJ databases">
        <authorList>
            <person name="Riesco R."/>
        </authorList>
    </citation>
    <scope>NUCLEOTIDE SEQUENCE [LARGE SCALE GENOMIC DNA]</scope>
    <source>
        <strain evidence="2 3">NCIMB 15449</strain>
    </source>
</reference>
<evidence type="ECO:0000256" key="1">
    <source>
        <dbReference type="SAM" id="Phobius"/>
    </source>
</evidence>
<sequence>MNREPLVSRIYRIKLVLIAVTFVTVGLLLSVLNDWLESENTAHIIIAITGGLSDVLLVTGAIGIAIDFFTGRDREAADTDRTRRVLQELTPDFADAVIQGFRVNKRDLQRVASPELLDDIATNVLSLRLGDDQFAQEIYTDIRDQAIHTPERWYDVAVNVRLSTAVESGITGGPSLFDVLVEWEYTTTPSHAVARFACVSDRDEFHELIADVPATSTWFMTPRPGYDASDQKSYELVAFSVDGEARKIRRANRRGGQIYSAIIGDEVVRAAKPVRIRHTYRTIADPANHRLFLAIAQPARNVSLEVDYSAANISRMSVTDLMPSSRRPYVSQLPAGSSGKELTVDVSGWVQAGTGFTFVWTLDSEESPLPPSPAPTHAKPAA</sequence>
<dbReference type="RefSeq" id="WP_395113309.1">
    <property type="nucleotide sequence ID" value="NZ_JBIMSO010000030.1"/>
</dbReference>
<feature type="transmembrane region" description="Helical" evidence="1">
    <location>
        <begin position="44"/>
        <end position="66"/>
    </location>
</feature>
<evidence type="ECO:0000313" key="2">
    <source>
        <dbReference type="EMBL" id="MFH5207872.1"/>
    </source>
</evidence>
<organism evidence="2 3">
    <name type="scientific">Antrihabitans spumae</name>
    <dbReference type="NCBI Taxonomy" id="3373370"/>
    <lineage>
        <taxon>Bacteria</taxon>
        <taxon>Bacillati</taxon>
        <taxon>Actinomycetota</taxon>
        <taxon>Actinomycetes</taxon>
        <taxon>Mycobacteriales</taxon>
        <taxon>Nocardiaceae</taxon>
        <taxon>Antrihabitans</taxon>
    </lineage>
</organism>
<keyword evidence="1" id="KW-0472">Membrane</keyword>